<evidence type="ECO:0000256" key="2">
    <source>
        <dbReference type="SAM" id="Phobius"/>
    </source>
</evidence>
<sequence length="167" mass="18020">MSDDADPTAIGAPDETAVVPPVTRTARPRAWSDDDDDAEPPPAVVDASWRAAFAAASPILFAVAVIAVLIVAGTSWYLWAHHAAAPTPDERFRAGVRAIPGFPGTDDWDLAEHWGRGVCLGLEHGSTRLDIYEDMHSQDPSVTYPRLSQMIDVAIDAYCPQERGKLS</sequence>
<gene>
    <name evidence="4" type="ORF">FPZ47_12065</name>
</gene>
<dbReference type="EMBL" id="VMQU01000043">
    <property type="protein sequence ID" value="TVS89317.1"/>
    <property type="molecule type" value="Genomic_DNA"/>
</dbReference>
<organism evidence="4 5">
    <name type="scientific">Mycobacterium helveticum</name>
    <dbReference type="NCBI Taxonomy" id="2592811"/>
    <lineage>
        <taxon>Bacteria</taxon>
        <taxon>Bacillati</taxon>
        <taxon>Actinomycetota</taxon>
        <taxon>Actinomycetes</taxon>
        <taxon>Mycobacteriales</taxon>
        <taxon>Mycobacteriaceae</taxon>
        <taxon>Mycobacterium</taxon>
    </lineage>
</organism>
<feature type="domain" description="DUF732" evidence="3">
    <location>
        <begin position="89"/>
        <end position="161"/>
    </location>
</feature>
<evidence type="ECO:0000313" key="5">
    <source>
        <dbReference type="Proteomes" id="UP000320513"/>
    </source>
</evidence>
<proteinExistence type="predicted"/>
<accession>A0A557XTM2</accession>
<evidence type="ECO:0000313" key="4">
    <source>
        <dbReference type="EMBL" id="TVS89317.1"/>
    </source>
</evidence>
<comment type="caution">
    <text evidence="4">The sequence shown here is derived from an EMBL/GenBank/DDBJ whole genome shotgun (WGS) entry which is preliminary data.</text>
</comment>
<dbReference type="AlphaFoldDB" id="A0A557XTM2"/>
<name>A0A557XTM2_9MYCO</name>
<dbReference type="InterPro" id="IPR007969">
    <property type="entry name" value="DUF732"/>
</dbReference>
<feature type="region of interest" description="Disordered" evidence="1">
    <location>
        <begin position="1"/>
        <end position="43"/>
    </location>
</feature>
<reference evidence="4 5" key="1">
    <citation type="submission" date="2019-07" db="EMBL/GenBank/DDBJ databases">
        <title>New Mycobacterium species.</title>
        <authorList>
            <person name="Tortoli E."/>
            <person name="Ghielmetti G."/>
            <person name="Friedel U."/>
            <person name="Trovato A."/>
        </authorList>
    </citation>
    <scope>NUCLEOTIDE SEQUENCE [LARGE SCALE GENOMIC DNA]</scope>
    <source>
        <strain evidence="4 5">16-83</strain>
    </source>
</reference>
<evidence type="ECO:0000256" key="1">
    <source>
        <dbReference type="SAM" id="MobiDB-lite"/>
    </source>
</evidence>
<keyword evidence="2" id="KW-1133">Transmembrane helix</keyword>
<dbReference type="Pfam" id="PF05305">
    <property type="entry name" value="DUF732"/>
    <property type="match status" value="1"/>
</dbReference>
<feature type="transmembrane region" description="Helical" evidence="2">
    <location>
        <begin position="59"/>
        <end position="79"/>
    </location>
</feature>
<protein>
    <submittedName>
        <fullName evidence="4">DUF732 domain-containing protein</fullName>
    </submittedName>
</protein>
<evidence type="ECO:0000259" key="3">
    <source>
        <dbReference type="Pfam" id="PF05305"/>
    </source>
</evidence>
<keyword evidence="2" id="KW-0812">Transmembrane</keyword>
<keyword evidence="2" id="KW-0472">Membrane</keyword>
<dbReference type="Proteomes" id="UP000320513">
    <property type="component" value="Unassembled WGS sequence"/>
</dbReference>
<keyword evidence="5" id="KW-1185">Reference proteome</keyword>